<evidence type="ECO:0000313" key="11">
    <source>
        <dbReference type="Proteomes" id="UP001177003"/>
    </source>
</evidence>
<dbReference type="InterPro" id="IPR016135">
    <property type="entry name" value="UBQ-conjugating_enzyme/RWD"/>
</dbReference>
<evidence type="ECO:0000256" key="3">
    <source>
        <dbReference type="ARBA" id="ARBA00022448"/>
    </source>
</evidence>
<name>A0AA36EKN8_LACSI</name>
<evidence type="ECO:0000259" key="8">
    <source>
        <dbReference type="PROSITE" id="PS51312"/>
    </source>
</evidence>
<dbReference type="Pfam" id="PF09454">
    <property type="entry name" value="Vps23_core"/>
    <property type="match status" value="1"/>
</dbReference>
<dbReference type="SUPFAM" id="SSF54495">
    <property type="entry name" value="UBC-like"/>
    <property type="match status" value="1"/>
</dbReference>
<keyword evidence="3 7" id="KW-0813">Transport</keyword>
<dbReference type="InterPro" id="IPR017916">
    <property type="entry name" value="SB_dom"/>
</dbReference>
<proteinExistence type="inferred from homology"/>
<feature type="domain" description="SB" evidence="8">
    <location>
        <begin position="266"/>
        <end position="334"/>
    </location>
</feature>
<evidence type="ECO:0000256" key="6">
    <source>
        <dbReference type="ARBA" id="ARBA00023054"/>
    </source>
</evidence>
<keyword evidence="5 7" id="KW-0653">Protein transport</keyword>
<comment type="subcellular location">
    <subcellularLocation>
        <location evidence="1">Endosome</location>
    </subcellularLocation>
</comment>
<dbReference type="Gene3D" id="6.10.140.820">
    <property type="match status" value="1"/>
</dbReference>
<protein>
    <submittedName>
        <fullName evidence="10">Uncharacterized protein</fullName>
    </submittedName>
</protein>
<evidence type="ECO:0000256" key="7">
    <source>
        <dbReference type="PROSITE-ProRule" id="PRU00644"/>
    </source>
</evidence>
<evidence type="ECO:0000256" key="2">
    <source>
        <dbReference type="ARBA" id="ARBA00009594"/>
    </source>
</evidence>
<organism evidence="10 11">
    <name type="scientific">Lactuca saligna</name>
    <name type="common">Willowleaf lettuce</name>
    <dbReference type="NCBI Taxonomy" id="75948"/>
    <lineage>
        <taxon>Eukaryota</taxon>
        <taxon>Viridiplantae</taxon>
        <taxon>Streptophyta</taxon>
        <taxon>Embryophyta</taxon>
        <taxon>Tracheophyta</taxon>
        <taxon>Spermatophyta</taxon>
        <taxon>Magnoliopsida</taxon>
        <taxon>eudicotyledons</taxon>
        <taxon>Gunneridae</taxon>
        <taxon>Pentapetalae</taxon>
        <taxon>asterids</taxon>
        <taxon>campanulids</taxon>
        <taxon>Asterales</taxon>
        <taxon>Asteraceae</taxon>
        <taxon>Cichorioideae</taxon>
        <taxon>Cichorieae</taxon>
        <taxon>Lactucinae</taxon>
        <taxon>Lactuca</taxon>
    </lineage>
</organism>
<feature type="domain" description="UEV" evidence="9">
    <location>
        <begin position="14"/>
        <end position="156"/>
    </location>
</feature>
<dbReference type="InterPro" id="IPR052070">
    <property type="entry name" value="ESCRT-I_UEV_domain"/>
</dbReference>
<dbReference type="PROSITE" id="PS51322">
    <property type="entry name" value="UEV"/>
    <property type="match status" value="1"/>
</dbReference>
<evidence type="ECO:0000256" key="4">
    <source>
        <dbReference type="ARBA" id="ARBA00022753"/>
    </source>
</evidence>
<dbReference type="CDD" id="cd11685">
    <property type="entry name" value="UEV_TSG101-like"/>
    <property type="match status" value="1"/>
</dbReference>
<evidence type="ECO:0000256" key="5">
    <source>
        <dbReference type="ARBA" id="ARBA00022927"/>
    </source>
</evidence>
<evidence type="ECO:0000259" key="9">
    <source>
        <dbReference type="PROSITE" id="PS51322"/>
    </source>
</evidence>
<comment type="similarity">
    <text evidence="2">Belongs to the ubiquitin-conjugating enzyme family. UEV subfamily.</text>
</comment>
<dbReference type="GO" id="GO:0008333">
    <property type="term" value="P:endosome to lysosome transport"/>
    <property type="evidence" value="ECO:0007669"/>
    <property type="project" value="TreeGrafter"/>
</dbReference>
<evidence type="ECO:0000313" key="10">
    <source>
        <dbReference type="EMBL" id="CAI9300641.1"/>
    </source>
</evidence>
<dbReference type="GO" id="GO:0000813">
    <property type="term" value="C:ESCRT I complex"/>
    <property type="evidence" value="ECO:0007669"/>
    <property type="project" value="TreeGrafter"/>
</dbReference>
<accession>A0AA36EKN8</accession>
<dbReference type="Proteomes" id="UP001177003">
    <property type="component" value="Chromosome 9"/>
</dbReference>
<dbReference type="InterPro" id="IPR008883">
    <property type="entry name" value="UEV_N"/>
</dbReference>
<dbReference type="PANTHER" id="PTHR23306">
    <property type="entry name" value="TUMOR SUSCEPTIBILITY GENE 101 PROTEIN-RELATED"/>
    <property type="match status" value="1"/>
</dbReference>
<dbReference type="InterPro" id="IPR037202">
    <property type="entry name" value="ESCRT_assembly_dom"/>
</dbReference>
<dbReference type="GO" id="GO:0015031">
    <property type="term" value="P:protein transport"/>
    <property type="evidence" value="ECO:0007669"/>
    <property type="project" value="UniProtKB-UniRule"/>
</dbReference>
<keyword evidence="6" id="KW-0175">Coiled coil</keyword>
<dbReference type="EMBL" id="OX465085">
    <property type="protein sequence ID" value="CAI9300641.1"/>
    <property type="molecule type" value="Genomic_DNA"/>
</dbReference>
<dbReference type="PANTHER" id="PTHR23306:SF21">
    <property type="entry name" value="UBIQUITIN-CONJUGATING ENZYME_RWD-LIKE PROTEIN"/>
    <property type="match status" value="1"/>
</dbReference>
<dbReference type="SUPFAM" id="SSF140111">
    <property type="entry name" value="Endosomal sorting complex assembly domain"/>
    <property type="match status" value="1"/>
</dbReference>
<dbReference type="PROSITE" id="PS51312">
    <property type="entry name" value="SB"/>
    <property type="match status" value="1"/>
</dbReference>
<gene>
    <name evidence="10" type="ORF">LSALG_LOCUS39264</name>
</gene>
<evidence type="ECO:0000256" key="1">
    <source>
        <dbReference type="ARBA" id="ARBA00004177"/>
    </source>
</evidence>
<reference evidence="10" key="1">
    <citation type="submission" date="2023-04" db="EMBL/GenBank/DDBJ databases">
        <authorList>
            <person name="Vijverberg K."/>
            <person name="Xiong W."/>
            <person name="Schranz E."/>
        </authorList>
    </citation>
    <scope>NUCLEOTIDE SEQUENCE</scope>
</reference>
<dbReference type="AlphaFoldDB" id="A0AA36EKN8"/>
<dbReference type="Pfam" id="PF05743">
    <property type="entry name" value="UEV"/>
    <property type="match status" value="1"/>
</dbReference>
<sequence>MASPPSVEIIDNAMFCKTVHALAYTDTHQKWLIRKHLLSLHIQFSSLSPSVAMFIHNDGTMVNLLKAEGYLHISQYLPSIHVSIWIHEHYPHKPPIVQVTSNPTYPIRPNHPFVDPSGVTTSAYLHTWGPFGHDLLGLAYSLVKIFSLDHPFYFVSAPTLSHPSYMSKTDCMDRLWWMLHYDMMTLRDNTNNEVEKLTTLQVAMSMRADITTSIIIGLDHERVNLKQRVKEITDESDILINWLAVNKVNLSVVMGGKVEDAFECMDTYSYLALELLAEDKALEDLMYALEKALEKGVMRYEHYMKQVRSLARNQFFFRAKIERLKEPQIFKFLD</sequence>
<keyword evidence="11" id="KW-1185">Reference proteome</keyword>
<keyword evidence="4" id="KW-0967">Endosome</keyword>
<dbReference type="GO" id="GO:0043130">
    <property type="term" value="F:ubiquitin binding"/>
    <property type="evidence" value="ECO:0007669"/>
    <property type="project" value="TreeGrafter"/>
</dbReference>
<dbReference type="Gene3D" id="3.10.110.10">
    <property type="entry name" value="Ubiquitin Conjugating Enzyme"/>
    <property type="match status" value="1"/>
</dbReference>